<feature type="region of interest" description="Disordered" evidence="1">
    <location>
        <begin position="257"/>
        <end position="291"/>
    </location>
</feature>
<dbReference type="Gene3D" id="3.90.70.80">
    <property type="match status" value="1"/>
</dbReference>
<dbReference type="Proteomes" id="UP000663881">
    <property type="component" value="Unassembled WGS sequence"/>
</dbReference>
<dbReference type="EMBL" id="CAJOAY010005081">
    <property type="protein sequence ID" value="CAF4094490.1"/>
    <property type="molecule type" value="Genomic_DNA"/>
</dbReference>
<feature type="domain" description="OTU" evidence="2">
    <location>
        <begin position="19"/>
        <end position="172"/>
    </location>
</feature>
<evidence type="ECO:0000259" key="2">
    <source>
        <dbReference type="PROSITE" id="PS50802"/>
    </source>
</evidence>
<feature type="compositionally biased region" description="Basic and acidic residues" evidence="1">
    <location>
        <begin position="257"/>
        <end position="268"/>
    </location>
</feature>
<proteinExistence type="predicted"/>
<accession>A0A815HBW2</accession>
<evidence type="ECO:0000313" key="3">
    <source>
        <dbReference type="EMBL" id="CAF1350216.1"/>
    </source>
</evidence>
<evidence type="ECO:0000313" key="4">
    <source>
        <dbReference type="EMBL" id="CAF4094490.1"/>
    </source>
</evidence>
<feature type="region of interest" description="Disordered" evidence="1">
    <location>
        <begin position="173"/>
        <end position="220"/>
    </location>
</feature>
<reference evidence="3" key="1">
    <citation type="submission" date="2021-02" db="EMBL/GenBank/DDBJ databases">
        <authorList>
            <person name="Nowell W R."/>
        </authorList>
    </citation>
    <scope>NUCLEOTIDE SEQUENCE</scope>
</reference>
<sequence length="664" mass="74600">MDIIAQEYLKQASKNVQHLVHVRILADGNCLFHSIVSLIPDSNISHVELRVRTIIELVKNKTHYIDQYTNHIGPFDAAIRRICNKNRFSELYELVALANVLNCDVQSVYPYIDYRAEMKIMNAVYKPVDISTPSNGRVIIFWSSTEDEILTRARPGNCGTWNPNHFVPLVHQRRSVRTSNNEQVSVIPDSPQKSTVKNNRVSFIRSPEFSPPKNARKHKSSIEITCATSHVPNSHSNNGPNDEQPDVHIDVDYMQKRSTGEGESENQRNARLAYQRKRSASNRSNQNDEQRNACLINEMNIAKLPEDDVPESIWATIEKIENTIDANAERAGFTNDPLADAIIQGEPNATNVYPMNASAVLDVNGTTVTSKDIGVHLLHKVKNTSINSLNDTQDTSLNNVDNEDVYIIPRSHIPVKDCYNSELFTGLFPTLFPYGYGAPYDPLRPTAVSLNQHIRYLLAYEDQRFEKHHSFMFVMFNILQRRQACWNASLMASRPYFQHAATDLQTLTTKEIEAALLSATKNTFSSIANPRINMLMKQIRAVGGNVMGSAYSRSALRTQIHALIFNQGLPSIFMTINPAGIHSRIALYFAGVDLDLDKIIPEKIPSTYERAQIIAAHPVATARFFNVLISSILKCLVEKGVLGPIKAYSGTVENQGRGSLHLHQ</sequence>
<evidence type="ECO:0000313" key="5">
    <source>
        <dbReference type="Proteomes" id="UP000663891"/>
    </source>
</evidence>
<dbReference type="InterPro" id="IPR003323">
    <property type="entry name" value="OTU_dom"/>
</dbReference>
<dbReference type="PROSITE" id="PS50802">
    <property type="entry name" value="OTU"/>
    <property type="match status" value="1"/>
</dbReference>
<dbReference type="OrthoDB" id="432234at2759"/>
<evidence type="ECO:0000256" key="1">
    <source>
        <dbReference type="SAM" id="MobiDB-lite"/>
    </source>
</evidence>
<dbReference type="EMBL" id="CAJNON010000669">
    <property type="protein sequence ID" value="CAF1350216.1"/>
    <property type="molecule type" value="Genomic_DNA"/>
</dbReference>
<dbReference type="InterPro" id="IPR025476">
    <property type="entry name" value="Helitron_helicase-like"/>
</dbReference>
<dbReference type="Proteomes" id="UP000663891">
    <property type="component" value="Unassembled WGS sequence"/>
</dbReference>
<gene>
    <name evidence="4" type="ORF">OKA104_LOCUS35336</name>
    <name evidence="3" type="ORF">VCS650_LOCUS33728</name>
</gene>
<name>A0A815HBW2_9BILA</name>
<protein>
    <recommendedName>
        <fullName evidence="2">OTU domain-containing protein</fullName>
    </recommendedName>
</protein>
<feature type="compositionally biased region" description="Polar residues" evidence="1">
    <location>
        <begin position="191"/>
        <end position="201"/>
    </location>
</feature>
<dbReference type="Pfam" id="PF02338">
    <property type="entry name" value="OTU"/>
    <property type="match status" value="1"/>
</dbReference>
<dbReference type="Pfam" id="PF14214">
    <property type="entry name" value="Helitron_like_N"/>
    <property type="match status" value="1"/>
</dbReference>
<dbReference type="AlphaFoldDB" id="A0A815HBW2"/>
<dbReference type="InterPro" id="IPR047273">
    <property type="entry name" value="VRTN_OTU_dom"/>
</dbReference>
<dbReference type="CDD" id="cd22791">
    <property type="entry name" value="OTU_VRTN"/>
    <property type="match status" value="1"/>
</dbReference>
<comment type="caution">
    <text evidence="3">The sequence shown here is derived from an EMBL/GenBank/DDBJ whole genome shotgun (WGS) entry which is preliminary data.</text>
</comment>
<organism evidence="3 5">
    <name type="scientific">Adineta steineri</name>
    <dbReference type="NCBI Taxonomy" id="433720"/>
    <lineage>
        <taxon>Eukaryota</taxon>
        <taxon>Metazoa</taxon>
        <taxon>Spiralia</taxon>
        <taxon>Gnathifera</taxon>
        <taxon>Rotifera</taxon>
        <taxon>Eurotatoria</taxon>
        <taxon>Bdelloidea</taxon>
        <taxon>Adinetida</taxon>
        <taxon>Adinetidae</taxon>
        <taxon>Adineta</taxon>
    </lineage>
</organism>